<name>A0AA38ZU00_VITRO</name>
<organism evidence="1 2">
    <name type="scientific">Vitis rotundifolia</name>
    <name type="common">Muscadine grape</name>
    <dbReference type="NCBI Taxonomy" id="103349"/>
    <lineage>
        <taxon>Eukaryota</taxon>
        <taxon>Viridiplantae</taxon>
        <taxon>Streptophyta</taxon>
        <taxon>Embryophyta</taxon>
        <taxon>Tracheophyta</taxon>
        <taxon>Spermatophyta</taxon>
        <taxon>Magnoliopsida</taxon>
        <taxon>eudicotyledons</taxon>
        <taxon>Gunneridae</taxon>
        <taxon>Pentapetalae</taxon>
        <taxon>rosids</taxon>
        <taxon>Vitales</taxon>
        <taxon>Vitaceae</taxon>
        <taxon>Viteae</taxon>
        <taxon>Vitis</taxon>
    </lineage>
</organism>
<dbReference type="AlphaFoldDB" id="A0AA38ZU00"/>
<dbReference type="EMBL" id="JARBHA010000008">
    <property type="protein sequence ID" value="KAJ9694954.1"/>
    <property type="molecule type" value="Genomic_DNA"/>
</dbReference>
<protein>
    <submittedName>
        <fullName evidence="1">Uncharacterized protein</fullName>
    </submittedName>
</protein>
<reference evidence="1 2" key="1">
    <citation type="journal article" date="2023" name="BMC Biotechnol.">
        <title>Vitis rotundifolia cv Carlos genome sequencing.</title>
        <authorList>
            <person name="Huff M."/>
            <person name="Hulse-Kemp A."/>
            <person name="Scheffler B."/>
            <person name="Youngblood R."/>
            <person name="Simpson S."/>
            <person name="Babiker E."/>
            <person name="Staton M."/>
        </authorList>
    </citation>
    <scope>NUCLEOTIDE SEQUENCE [LARGE SCALE GENOMIC DNA]</scope>
    <source>
        <tissue evidence="1">Leaf</tissue>
    </source>
</reference>
<sequence>MEHTGLATHWQDFNGSPMIKPISSWDNDRDDRFHDPWMSIRQIGPSRDLGPDEFGLENRETRIMTRKLSRTKSFGRLPGFGSCICRGFWFKLKSRQPQIMVCGGKF</sequence>
<dbReference type="Proteomes" id="UP001168098">
    <property type="component" value="Unassembled WGS sequence"/>
</dbReference>
<evidence type="ECO:0000313" key="2">
    <source>
        <dbReference type="Proteomes" id="UP001168098"/>
    </source>
</evidence>
<evidence type="ECO:0000313" key="1">
    <source>
        <dbReference type="EMBL" id="KAJ9694954.1"/>
    </source>
</evidence>
<accession>A0AA38ZU00</accession>
<proteinExistence type="predicted"/>
<keyword evidence="2" id="KW-1185">Reference proteome</keyword>
<comment type="caution">
    <text evidence="1">The sequence shown here is derived from an EMBL/GenBank/DDBJ whole genome shotgun (WGS) entry which is preliminary data.</text>
</comment>
<gene>
    <name evidence="1" type="ORF">PVL29_010441</name>
</gene>